<dbReference type="OrthoDB" id="2303968at2759"/>
<organism evidence="1 3">
    <name type="scientific">Rhizophagus clarus</name>
    <dbReference type="NCBI Taxonomy" id="94130"/>
    <lineage>
        <taxon>Eukaryota</taxon>
        <taxon>Fungi</taxon>
        <taxon>Fungi incertae sedis</taxon>
        <taxon>Mucoromycota</taxon>
        <taxon>Glomeromycotina</taxon>
        <taxon>Glomeromycetes</taxon>
        <taxon>Glomerales</taxon>
        <taxon>Glomeraceae</taxon>
        <taxon>Rhizophagus</taxon>
    </lineage>
</organism>
<name>A0A2Z6S728_9GLOM</name>
<dbReference type="AlphaFoldDB" id="A0A2Z6S728"/>
<dbReference type="Proteomes" id="UP000247702">
    <property type="component" value="Unassembled WGS sequence"/>
</dbReference>
<sequence>MGDSKCKYYQCECQRFSGKNDEKNECFCAHSKGFHEIPFSKINKKEHPFGKCSICSCQFYKEGTSIECFYCGHFQCFHLSWENSADMVGNSSNNNAGRPEADTIKLIILCFDLLSPNKLPKYLSSSWDNLKKKGLIKECVISKNENISEKVSKLFNLDQGWTLYDPKFGKPSKVEEKLCSAEKRELNEDEKGLDFKLIKKYMTRKNRRLYIGPDTHDIDDNDSTNNNIDADITTNEDVSNQPSCGPADGSSHINTYPSTYFDNSTISHEFNDFNNFAGTSGHTNGLPVNGFNGLSDSTYISLNYHNASAPPGGGANGVLNYQQNRGHASEIYINSLTIDIDGVKYLSIPIYLEHLEHFKGYDKTLTINGVLYVLFDISDTYTNGDIGLADICQSGNNISSANDNIIDGLSSNTFECTHDNNMDHSNGGNNGAQDLDTNFMLYGDKQ</sequence>
<protein>
    <submittedName>
        <fullName evidence="1">Uncharacterized protein</fullName>
    </submittedName>
</protein>
<gene>
    <name evidence="2" type="ORF">RCL2_001004000</name>
    <name evidence="1" type="ORF">RclHR1_03740011</name>
</gene>
<evidence type="ECO:0000313" key="1">
    <source>
        <dbReference type="EMBL" id="GBC00087.1"/>
    </source>
</evidence>
<reference evidence="2" key="2">
    <citation type="submission" date="2019-10" db="EMBL/GenBank/DDBJ databases">
        <title>Conservation and host-specific expression of non-tandemly repeated heterogenous ribosome RNA gene in arbuscular mycorrhizal fungi.</title>
        <authorList>
            <person name="Maeda T."/>
            <person name="Kobayashi Y."/>
            <person name="Nakagawa T."/>
            <person name="Ezawa T."/>
            <person name="Yamaguchi K."/>
            <person name="Bino T."/>
            <person name="Nishimoto Y."/>
            <person name="Shigenobu S."/>
            <person name="Kawaguchi M."/>
        </authorList>
    </citation>
    <scope>NUCLEOTIDE SEQUENCE</scope>
    <source>
        <strain evidence="2">HR1</strain>
    </source>
</reference>
<comment type="caution">
    <text evidence="1">The sequence shown here is derived from an EMBL/GenBank/DDBJ whole genome shotgun (WGS) entry which is preliminary data.</text>
</comment>
<keyword evidence="3" id="KW-1185">Reference proteome</keyword>
<reference evidence="1 3" key="1">
    <citation type="submission" date="2017-11" db="EMBL/GenBank/DDBJ databases">
        <title>The genome of Rhizophagus clarus HR1 reveals common genetic basis of auxotrophy among arbuscular mycorrhizal fungi.</title>
        <authorList>
            <person name="Kobayashi Y."/>
        </authorList>
    </citation>
    <scope>NUCLEOTIDE SEQUENCE [LARGE SCALE GENOMIC DNA]</scope>
    <source>
        <strain evidence="1 3">HR1</strain>
    </source>
</reference>
<evidence type="ECO:0000313" key="2">
    <source>
        <dbReference type="EMBL" id="GES82857.1"/>
    </source>
</evidence>
<dbReference type="Proteomes" id="UP000615446">
    <property type="component" value="Unassembled WGS sequence"/>
</dbReference>
<evidence type="ECO:0000313" key="3">
    <source>
        <dbReference type="Proteomes" id="UP000247702"/>
    </source>
</evidence>
<dbReference type="EMBL" id="BEXD01003046">
    <property type="protein sequence ID" value="GBC00087.1"/>
    <property type="molecule type" value="Genomic_DNA"/>
</dbReference>
<accession>A0A2Z6S728</accession>
<dbReference type="EMBL" id="BLAL01000063">
    <property type="protein sequence ID" value="GES82857.1"/>
    <property type="molecule type" value="Genomic_DNA"/>
</dbReference>
<proteinExistence type="predicted"/>